<comment type="cofactor">
    <cofactor evidence="1">
        <name>Mg(2+)</name>
        <dbReference type="ChEBI" id="CHEBI:18420"/>
    </cofactor>
</comment>
<evidence type="ECO:0000256" key="6">
    <source>
        <dbReference type="ARBA" id="ARBA00022842"/>
    </source>
</evidence>
<evidence type="ECO:0000256" key="2">
    <source>
        <dbReference type="ARBA" id="ARBA00022722"/>
    </source>
</evidence>
<comment type="caution">
    <text evidence="9">The sequence shown here is derived from an EMBL/GenBank/DDBJ whole genome shotgun (WGS) entry which is preliminary data.</text>
</comment>
<dbReference type="InterPro" id="IPR013520">
    <property type="entry name" value="Ribonucl_H"/>
</dbReference>
<dbReference type="InterPro" id="IPR036397">
    <property type="entry name" value="RNaseH_sf"/>
</dbReference>
<dbReference type="GO" id="GO:0003676">
    <property type="term" value="F:nucleic acid binding"/>
    <property type="evidence" value="ECO:0007669"/>
    <property type="project" value="InterPro"/>
</dbReference>
<dbReference type="GO" id="GO:0008296">
    <property type="term" value="F:3'-5'-DNA exonuclease activity"/>
    <property type="evidence" value="ECO:0007669"/>
    <property type="project" value="TreeGrafter"/>
</dbReference>
<evidence type="ECO:0000256" key="1">
    <source>
        <dbReference type="ARBA" id="ARBA00001946"/>
    </source>
</evidence>
<accession>A0A2A4JRW8</accession>
<evidence type="ECO:0000259" key="8">
    <source>
        <dbReference type="SMART" id="SM00479"/>
    </source>
</evidence>
<dbReference type="AlphaFoldDB" id="A0A2A4JRW8"/>
<dbReference type="GO" id="GO:0006308">
    <property type="term" value="P:DNA catabolic process"/>
    <property type="evidence" value="ECO:0007669"/>
    <property type="project" value="TreeGrafter"/>
</dbReference>
<evidence type="ECO:0000256" key="4">
    <source>
        <dbReference type="ARBA" id="ARBA00022801"/>
    </source>
</evidence>
<reference evidence="9" key="1">
    <citation type="submission" date="2017-09" db="EMBL/GenBank/DDBJ databases">
        <title>Contemporary evolution of a Lepidopteran species, Heliothis virescens, in response to modern agricultural practices.</title>
        <authorList>
            <person name="Fritz M.L."/>
            <person name="Deyonke A.M."/>
            <person name="Papanicolaou A."/>
            <person name="Micinski S."/>
            <person name="Westbrook J."/>
            <person name="Gould F."/>
        </authorList>
    </citation>
    <scope>NUCLEOTIDE SEQUENCE [LARGE SCALE GENOMIC DNA]</scope>
    <source>
        <strain evidence="9">HvINT-</strain>
        <tissue evidence="9">Whole body</tissue>
    </source>
</reference>
<dbReference type="Pfam" id="PF00929">
    <property type="entry name" value="RNase_T"/>
    <property type="match status" value="1"/>
</dbReference>
<evidence type="ECO:0000256" key="7">
    <source>
        <dbReference type="ARBA" id="ARBA00025769"/>
    </source>
</evidence>
<gene>
    <name evidence="9" type="ORF">B5V51_13306</name>
</gene>
<organism evidence="9">
    <name type="scientific">Heliothis virescens</name>
    <name type="common">Tobacco budworm moth</name>
    <dbReference type="NCBI Taxonomy" id="7102"/>
    <lineage>
        <taxon>Eukaryota</taxon>
        <taxon>Metazoa</taxon>
        <taxon>Ecdysozoa</taxon>
        <taxon>Arthropoda</taxon>
        <taxon>Hexapoda</taxon>
        <taxon>Insecta</taxon>
        <taxon>Pterygota</taxon>
        <taxon>Neoptera</taxon>
        <taxon>Endopterygota</taxon>
        <taxon>Lepidoptera</taxon>
        <taxon>Glossata</taxon>
        <taxon>Ditrysia</taxon>
        <taxon>Noctuoidea</taxon>
        <taxon>Noctuidae</taxon>
        <taxon>Heliothinae</taxon>
        <taxon>Heliothis</taxon>
    </lineage>
</organism>
<protein>
    <recommendedName>
        <fullName evidence="8">Exonuclease domain-containing protein</fullName>
    </recommendedName>
</protein>
<dbReference type="PANTHER" id="PTHR13058">
    <property type="entry name" value="THREE PRIME REPAIR EXONUCLEASE 1, 2"/>
    <property type="match status" value="1"/>
</dbReference>
<dbReference type="InterPro" id="IPR040393">
    <property type="entry name" value="TREX1/2"/>
</dbReference>
<dbReference type="STRING" id="7102.A0A2A4JRW8"/>
<keyword evidence="6" id="KW-0460">Magnesium</keyword>
<evidence type="ECO:0000256" key="5">
    <source>
        <dbReference type="ARBA" id="ARBA00022839"/>
    </source>
</evidence>
<dbReference type="GO" id="GO:0046872">
    <property type="term" value="F:metal ion binding"/>
    <property type="evidence" value="ECO:0007669"/>
    <property type="project" value="UniProtKB-KW"/>
</dbReference>
<keyword evidence="2" id="KW-0540">Nuclease</keyword>
<dbReference type="EMBL" id="NWSH01000747">
    <property type="protein sequence ID" value="PCG74438.1"/>
    <property type="molecule type" value="Genomic_DNA"/>
</dbReference>
<dbReference type="SUPFAM" id="SSF53098">
    <property type="entry name" value="Ribonuclease H-like"/>
    <property type="match status" value="1"/>
</dbReference>
<evidence type="ECO:0000256" key="3">
    <source>
        <dbReference type="ARBA" id="ARBA00022723"/>
    </source>
</evidence>
<dbReference type="InterPro" id="IPR012337">
    <property type="entry name" value="RNaseH-like_sf"/>
</dbReference>
<proteinExistence type="inferred from homology"/>
<dbReference type="SMART" id="SM00479">
    <property type="entry name" value="EXOIII"/>
    <property type="match status" value="1"/>
</dbReference>
<dbReference type="Gene3D" id="3.30.420.10">
    <property type="entry name" value="Ribonuclease H-like superfamily/Ribonuclease H"/>
    <property type="match status" value="1"/>
</dbReference>
<name>A0A2A4JRW8_HELVI</name>
<dbReference type="GO" id="GO:0005737">
    <property type="term" value="C:cytoplasm"/>
    <property type="evidence" value="ECO:0007669"/>
    <property type="project" value="TreeGrafter"/>
</dbReference>
<evidence type="ECO:0000313" key="9">
    <source>
        <dbReference type="EMBL" id="PCG74438.1"/>
    </source>
</evidence>
<sequence length="322" mass="36355">MPKIATFVFFDIETTGLPHQERNKTKITELSFVAALRKDIKNAPFGAVPYISKLTLLFNPQKDIHPVAAKMTGLSNESLKNAPIFRDNIATIVSFLSDLPKPVCLVAHNGDKFDYRILLAEFLDVNASLPQDLFCVDSLAGFKHVIRSPTTNGANTSSIRKDDSLARSISMVDDSLLEEDSLAKDNNSLISEDSLISDDWPELDVSTDDWKEIDSLCSSFSDMPLDNSRSSRNFDECRETSKNNKETEKISYTLSNLYKRIMRKEVYNAHRAEDDCLMLLECVAATKEFLPWADRSCKSIYDIVPLDRKKYKNNHFTSTSLS</sequence>
<feature type="domain" description="Exonuclease" evidence="8">
    <location>
        <begin position="6"/>
        <end position="292"/>
    </location>
</feature>
<keyword evidence="4" id="KW-0378">Hydrolase</keyword>
<dbReference type="PANTHER" id="PTHR13058:SF19">
    <property type="entry name" value="LD40940P"/>
    <property type="match status" value="1"/>
</dbReference>
<comment type="similarity">
    <text evidence="7">Belongs to the exonuclease superfamily. TREX family.</text>
</comment>
<keyword evidence="5" id="KW-0269">Exonuclease</keyword>
<keyword evidence="3" id="KW-0479">Metal-binding</keyword>